<dbReference type="InterPro" id="IPR017871">
    <property type="entry name" value="ABC_transporter-like_CS"/>
</dbReference>
<evidence type="ECO:0000256" key="3">
    <source>
        <dbReference type="ARBA" id="ARBA00022692"/>
    </source>
</evidence>
<dbReference type="Pfam" id="PF24357">
    <property type="entry name" value="TMD0_ABC"/>
    <property type="match status" value="1"/>
</dbReference>
<feature type="transmembrane region" description="Helical" evidence="9">
    <location>
        <begin position="62"/>
        <end position="80"/>
    </location>
</feature>
<dbReference type="PROSITE" id="PS50893">
    <property type="entry name" value="ABC_TRANSPORTER_2"/>
    <property type="match status" value="2"/>
</dbReference>
<feature type="compositionally biased region" description="Acidic residues" evidence="8">
    <location>
        <begin position="945"/>
        <end position="960"/>
    </location>
</feature>
<dbReference type="SMART" id="SM00382">
    <property type="entry name" value="AAA"/>
    <property type="match status" value="2"/>
</dbReference>
<keyword evidence="4" id="KW-0547">Nucleotide-binding</keyword>
<dbReference type="GO" id="GO:0140359">
    <property type="term" value="F:ABC-type transporter activity"/>
    <property type="evidence" value="ECO:0007669"/>
    <property type="project" value="InterPro"/>
</dbReference>
<evidence type="ECO:0000256" key="9">
    <source>
        <dbReference type="SAM" id="Phobius"/>
    </source>
</evidence>
<feature type="transmembrane region" description="Helical" evidence="9">
    <location>
        <begin position="165"/>
        <end position="184"/>
    </location>
</feature>
<dbReference type="GO" id="GO:0005524">
    <property type="term" value="F:ATP binding"/>
    <property type="evidence" value="ECO:0007669"/>
    <property type="project" value="UniProtKB-KW"/>
</dbReference>
<keyword evidence="6 9" id="KW-1133">Transmembrane helix</keyword>
<dbReference type="InterPro" id="IPR036640">
    <property type="entry name" value="ABC1_TM_sf"/>
</dbReference>
<feature type="transmembrane region" description="Helical" evidence="9">
    <location>
        <begin position="450"/>
        <end position="468"/>
    </location>
</feature>
<gene>
    <name evidence="12" type="ORF">EMPS_00304</name>
</gene>
<feature type="transmembrane region" description="Helical" evidence="9">
    <location>
        <begin position="531"/>
        <end position="560"/>
    </location>
</feature>
<evidence type="ECO:0000256" key="8">
    <source>
        <dbReference type="SAM" id="MobiDB-lite"/>
    </source>
</evidence>
<dbReference type="Pfam" id="PF00664">
    <property type="entry name" value="ABC_membrane"/>
    <property type="match status" value="2"/>
</dbReference>
<feature type="domain" description="ABC transporter" evidence="10">
    <location>
        <begin position="668"/>
        <end position="891"/>
    </location>
</feature>
<evidence type="ECO:0000259" key="10">
    <source>
        <dbReference type="PROSITE" id="PS50893"/>
    </source>
</evidence>
<feature type="domain" description="ABC transmembrane type-1" evidence="11">
    <location>
        <begin position="1012"/>
        <end position="1295"/>
    </location>
</feature>
<feature type="transmembrane region" description="Helical" evidence="9">
    <location>
        <begin position="1008"/>
        <end position="1032"/>
    </location>
</feature>
<keyword evidence="7 9" id="KW-0472">Membrane</keyword>
<dbReference type="InterPro" id="IPR044746">
    <property type="entry name" value="ABCC_6TM_D1"/>
</dbReference>
<dbReference type="CDD" id="cd03244">
    <property type="entry name" value="ABCC_MRP_domain2"/>
    <property type="match status" value="1"/>
</dbReference>
<feature type="transmembrane region" description="Helical" evidence="9">
    <location>
        <begin position="132"/>
        <end position="153"/>
    </location>
</feature>
<dbReference type="PANTHER" id="PTHR24223">
    <property type="entry name" value="ATP-BINDING CASSETTE SUB-FAMILY C"/>
    <property type="match status" value="1"/>
</dbReference>
<dbReference type="InterPro" id="IPR056227">
    <property type="entry name" value="TMD0_ABC"/>
</dbReference>
<dbReference type="InterPro" id="IPR027417">
    <property type="entry name" value="P-loop_NTPase"/>
</dbReference>
<name>A0A9P3LRE6_9FUNG</name>
<protein>
    <submittedName>
        <fullName evidence="12">ATP-binding cassette, subfamily C (CFTR/MRP), member 1</fullName>
    </submittedName>
</protein>
<dbReference type="Proteomes" id="UP000827284">
    <property type="component" value="Unassembled WGS sequence"/>
</dbReference>
<feature type="transmembrane region" description="Helical" evidence="9">
    <location>
        <begin position="1242"/>
        <end position="1260"/>
    </location>
</feature>
<keyword evidence="5 12" id="KW-0067">ATP-binding</keyword>
<dbReference type="InterPro" id="IPR011527">
    <property type="entry name" value="ABC1_TM_dom"/>
</dbReference>
<keyword evidence="13" id="KW-1185">Reference proteome</keyword>
<evidence type="ECO:0000256" key="5">
    <source>
        <dbReference type="ARBA" id="ARBA00022840"/>
    </source>
</evidence>
<dbReference type="InterPro" id="IPR003593">
    <property type="entry name" value="AAA+_ATPase"/>
</dbReference>
<dbReference type="FunFam" id="3.40.50.300:FF:000163">
    <property type="entry name" value="Multidrug resistance-associated protein member 4"/>
    <property type="match status" value="1"/>
</dbReference>
<feature type="transmembrane region" description="Helical" evidence="9">
    <location>
        <begin position="351"/>
        <end position="369"/>
    </location>
</feature>
<dbReference type="FunFam" id="1.20.1560.10:FF:000006">
    <property type="entry name" value="ATP-binding cassette, sub-family C (CFTR/MRP), member 9"/>
    <property type="match status" value="1"/>
</dbReference>
<reference evidence="12" key="2">
    <citation type="journal article" date="2022" name="Microbiol. Resour. Announc.">
        <title>Whole-Genome Sequence of Entomortierella parvispora E1425, a Mucoromycotan Fungus Associated with Burkholderiaceae-Related Endosymbiotic Bacteria.</title>
        <authorList>
            <person name="Herlambang A."/>
            <person name="Guo Y."/>
            <person name="Takashima Y."/>
            <person name="Narisawa K."/>
            <person name="Ohta H."/>
            <person name="Nishizawa T."/>
        </authorList>
    </citation>
    <scope>NUCLEOTIDE SEQUENCE</scope>
    <source>
        <strain evidence="12">E1425</strain>
    </source>
</reference>
<feature type="region of interest" description="Disordered" evidence="8">
    <location>
        <begin position="938"/>
        <end position="960"/>
    </location>
</feature>
<dbReference type="PROSITE" id="PS50929">
    <property type="entry name" value="ABC_TM1F"/>
    <property type="match status" value="2"/>
</dbReference>
<comment type="caution">
    <text evidence="12">The sequence shown here is derived from an EMBL/GenBank/DDBJ whole genome shotgun (WGS) entry which is preliminary data.</text>
</comment>
<sequence>MQTESPHQFDLWLLFTSGYRQYANFVSTGLVPAAFLPTSKTCRNQEGWGPLSPVRYDLTPCFEYSVLFGAFSVLASIGFLTRTIYLKRHGQLHHLGRTAWIYWPTQISMTVAALVAWLLALQHFNSEPRSDIFIWGSIAMGMSWIFATLLNFYEHQYEIRSSSIIYAYYVATFAISVMILQTGLDLPETLPRILGIPTLAIFAAVLFVGFVFEAWPRGSTQVQQKSGASRYGKANLLSRLTFFFLQPVINISLRRTLTMQDIAGQLQEDMKSRVCYKSLSAKWNERLKWKKTGDGSDTPSLFWTIMRSNGLSLIPILLSRVAIVFLSYLLPVLLKLMLGYLDNYETKPLSYGVKLAVGMLLASLGVSLLNTYNRFQMLLLGVSTRSALISMIYRKSLRLSAGSRNESSSGSINNHMSVDADNFWDAFVSLSLWISIPLEIAISMTLLYNLLGWTMMAGVLAMLALLPLQGWQAQIYESMQDEKLSAMDQRMRLTTEVLGSMKIVKLYGWSQAFMKRILVIRKKELEALRRIGLVQSFMSIAFISSSLIISLITFGVYALWGGPNLTPGKLTPEKVFVSMSLFAMLKGPIASLSDATTTTISVLVGTKRIQDFLLKEEVNELDIIRFNNLPRDPEDPVITIREASYSWVSPLHDAPPLGVIDENTALLQESGSVSPSAENGGFTLQRIDLEVKRNMLLAVVGRIGQGKSSLLSALIGDMYKLEGKVQISGKIAYVPQQAWIVNATLKDNILFGSDYDEERYKQVLFASGLEPDIAMLPGGDMTEIGERGINLSGGQKQRVSLARAAYQDSDIYLLDDPLSAVDAHVDKHLWDHLIGPSGLLGNKARVLVTHGIHHLREMDLIVVLKDGEIEEKGHYSDLMEARNAFYRLIKDYSKMERRRSHSTLKLQRRSSSAANVFVASEGTNKDKQALLVETDASELSLPSSDVDDEGTTDLDTSEEEELGLAPPQVVEIVDIKRDTKAELTAAEKMKEGEVGFGVLLVYAKAASYLNVVIIFLLFVLAQGCLVSTSLWLKYWIQKTKDSEGSQPPPLKIFLSVYAALTVAYVLTYVVVMWLGLTVARIRAAERIHFQLLDKVLRLPMAFFDTTPLGRIINRFSSDMFSVDIRIANKTMDILLFGISVLSTLLVIIFTTPSFIVLVPFLLIGYWAAQACFLSASRTLARIYSVSKSPVYQHFNESLAGVSTIRAMQVHERFIRMSEDKTDLMTNNFLSNMSSRRWLDVQLRLLSSTVLFFAALLAVLGRKNLDPSMAGLTLSFAMSITEEVATLVRNFCDLQNQLVNMERILEYTELKTEAAEITSVRLPPNWPSQGRISFHNYSTRYREGMDLVIKNVSIEVRAAEKIGIVGRTGAGKSSLTLALFRIIEAANSQLAKDSDNSQVSLAYIDPATGQRMTAGGSDRDLTLFDDEMDGGRIEIDGIDISTVGLETLRQHLAIIPQDPTLFAGTLRENLDPFDELEDFDLWEALERSHLKDFISSLPGGLSFEVSTNGENFSVGQRSLICLARALLRKSRILILDEATAAVDVETDELIQKTIRKEFSDRTILTIAHRIKTVMDNDRILVLDKGRVQEFDSPSALLKNEESLFYKLAEQAGEV</sequence>
<evidence type="ECO:0000313" key="12">
    <source>
        <dbReference type="EMBL" id="GJJ67958.1"/>
    </source>
</evidence>
<proteinExistence type="predicted"/>
<dbReference type="Gene3D" id="1.20.1560.10">
    <property type="entry name" value="ABC transporter type 1, transmembrane domain"/>
    <property type="match status" value="2"/>
</dbReference>
<organism evidence="12 13">
    <name type="scientific">Entomortierella parvispora</name>
    <dbReference type="NCBI Taxonomy" id="205924"/>
    <lineage>
        <taxon>Eukaryota</taxon>
        <taxon>Fungi</taxon>
        <taxon>Fungi incertae sedis</taxon>
        <taxon>Mucoromycota</taxon>
        <taxon>Mortierellomycotina</taxon>
        <taxon>Mortierellomycetes</taxon>
        <taxon>Mortierellales</taxon>
        <taxon>Mortierellaceae</taxon>
        <taxon>Entomortierella</taxon>
    </lineage>
</organism>
<feature type="transmembrane region" description="Helical" evidence="9">
    <location>
        <begin position="580"/>
        <end position="605"/>
    </location>
</feature>
<feature type="transmembrane region" description="Helical" evidence="9">
    <location>
        <begin position="196"/>
        <end position="215"/>
    </location>
</feature>
<feature type="transmembrane region" description="Helical" evidence="9">
    <location>
        <begin position="1052"/>
        <end position="1076"/>
    </location>
</feature>
<evidence type="ECO:0000313" key="13">
    <source>
        <dbReference type="Proteomes" id="UP000827284"/>
    </source>
</evidence>
<dbReference type="CDD" id="cd18579">
    <property type="entry name" value="ABC_6TM_ABCC_D1"/>
    <property type="match status" value="1"/>
</dbReference>
<dbReference type="SUPFAM" id="SSF90123">
    <property type="entry name" value="ABC transporter transmembrane region"/>
    <property type="match status" value="2"/>
</dbReference>
<dbReference type="GO" id="GO:0016887">
    <property type="term" value="F:ATP hydrolysis activity"/>
    <property type="evidence" value="ECO:0007669"/>
    <property type="project" value="InterPro"/>
</dbReference>
<evidence type="ECO:0000256" key="1">
    <source>
        <dbReference type="ARBA" id="ARBA00004141"/>
    </source>
</evidence>
<evidence type="ECO:0000256" key="6">
    <source>
        <dbReference type="ARBA" id="ARBA00022989"/>
    </source>
</evidence>
<dbReference type="CDD" id="cd18603">
    <property type="entry name" value="ABC_6TM_MRP1_2_3_6_D2_like"/>
    <property type="match status" value="1"/>
</dbReference>
<dbReference type="EMBL" id="BQFW01000001">
    <property type="protein sequence ID" value="GJJ67958.1"/>
    <property type="molecule type" value="Genomic_DNA"/>
</dbReference>
<dbReference type="GO" id="GO:0016020">
    <property type="term" value="C:membrane"/>
    <property type="evidence" value="ECO:0007669"/>
    <property type="project" value="UniProtKB-SubCell"/>
</dbReference>
<reference evidence="12" key="1">
    <citation type="submission" date="2021-11" db="EMBL/GenBank/DDBJ databases">
        <authorList>
            <person name="Herlambang A."/>
            <person name="Guo Y."/>
            <person name="Takashima Y."/>
            <person name="Nishizawa T."/>
        </authorList>
    </citation>
    <scope>NUCLEOTIDE SEQUENCE</scope>
    <source>
        <strain evidence="12">E1425</strain>
    </source>
</reference>
<dbReference type="InterPro" id="IPR003439">
    <property type="entry name" value="ABC_transporter-like_ATP-bd"/>
</dbReference>
<dbReference type="CDD" id="cd03250">
    <property type="entry name" value="ABCC_MRP_domain1"/>
    <property type="match status" value="1"/>
</dbReference>
<keyword evidence="3 9" id="KW-0812">Transmembrane</keyword>
<evidence type="ECO:0000256" key="7">
    <source>
        <dbReference type="ARBA" id="ARBA00023136"/>
    </source>
</evidence>
<dbReference type="FunFam" id="3.40.50.300:FF:000997">
    <property type="entry name" value="Multidrug resistance-associated protein 1"/>
    <property type="match status" value="1"/>
</dbReference>
<feature type="transmembrane region" description="Helical" evidence="9">
    <location>
        <begin position="423"/>
        <end position="444"/>
    </location>
</feature>
<keyword evidence="2" id="KW-0813">Transport</keyword>
<dbReference type="InterPro" id="IPR050173">
    <property type="entry name" value="ABC_transporter_C-like"/>
</dbReference>
<dbReference type="Gene3D" id="3.40.50.300">
    <property type="entry name" value="P-loop containing nucleotide triphosphate hydrolases"/>
    <property type="match status" value="2"/>
</dbReference>
<feature type="domain" description="ABC transmembrane type-1" evidence="11">
    <location>
        <begin position="316"/>
        <end position="601"/>
    </location>
</feature>
<dbReference type="FunFam" id="1.20.1560.10:FF:000010">
    <property type="entry name" value="Multidrug resistance-associated ABC transporter"/>
    <property type="match status" value="1"/>
</dbReference>
<dbReference type="PANTHER" id="PTHR24223:SF415">
    <property type="entry name" value="FI20190P1"/>
    <property type="match status" value="1"/>
</dbReference>
<evidence type="ECO:0000259" key="11">
    <source>
        <dbReference type="PROSITE" id="PS50929"/>
    </source>
</evidence>
<feature type="domain" description="ABC transporter" evidence="10">
    <location>
        <begin position="1331"/>
        <end position="1608"/>
    </location>
</feature>
<feature type="transmembrane region" description="Helical" evidence="9">
    <location>
        <begin position="310"/>
        <end position="330"/>
    </location>
</feature>
<comment type="subcellular location">
    <subcellularLocation>
        <location evidence="1">Membrane</location>
        <topology evidence="1">Multi-pass membrane protein</topology>
    </subcellularLocation>
</comment>
<dbReference type="OrthoDB" id="6500128at2759"/>
<dbReference type="PROSITE" id="PS00211">
    <property type="entry name" value="ABC_TRANSPORTER_1"/>
    <property type="match status" value="2"/>
</dbReference>
<evidence type="ECO:0000256" key="2">
    <source>
        <dbReference type="ARBA" id="ARBA00022448"/>
    </source>
</evidence>
<dbReference type="Pfam" id="PF00005">
    <property type="entry name" value="ABC_tran"/>
    <property type="match status" value="2"/>
</dbReference>
<feature type="transmembrane region" description="Helical" evidence="9">
    <location>
        <begin position="1156"/>
        <end position="1175"/>
    </location>
</feature>
<evidence type="ECO:0000256" key="4">
    <source>
        <dbReference type="ARBA" id="ARBA00022741"/>
    </source>
</evidence>
<accession>A0A9P3LRE6</accession>
<feature type="transmembrane region" description="Helical" evidence="9">
    <location>
        <begin position="1133"/>
        <end position="1150"/>
    </location>
</feature>
<feature type="transmembrane region" description="Helical" evidence="9">
    <location>
        <begin position="100"/>
        <end position="120"/>
    </location>
</feature>
<dbReference type="SUPFAM" id="SSF52540">
    <property type="entry name" value="P-loop containing nucleoside triphosphate hydrolases"/>
    <property type="match status" value="3"/>
</dbReference>